<comment type="caution">
    <text evidence="2">The sequence shown here is derived from an EMBL/GenBank/DDBJ whole genome shotgun (WGS) entry which is preliminary data.</text>
</comment>
<reference evidence="2 3" key="1">
    <citation type="journal article" date="2023" name="Int. J. Syst. Evol. Microbiol.">
        <title>Arthrobacter mangrovi sp. nov., an actinobacterium isolated from the rhizosphere of a mangrove.</title>
        <authorList>
            <person name="Hamada M."/>
            <person name="Saitou S."/>
            <person name="Enomoto N."/>
            <person name="Nanri K."/>
            <person name="Hidaka K."/>
            <person name="Miura T."/>
            <person name="Tamura T."/>
        </authorList>
    </citation>
    <scope>NUCLEOTIDE SEQUENCE [LARGE SCALE GENOMIC DNA]</scope>
    <source>
        <strain evidence="2 3">NBRC 112813</strain>
    </source>
</reference>
<evidence type="ECO:0000313" key="2">
    <source>
        <dbReference type="EMBL" id="GLB66550.1"/>
    </source>
</evidence>
<protein>
    <submittedName>
        <fullName evidence="2">Uncharacterized protein</fullName>
    </submittedName>
</protein>
<organism evidence="2 3">
    <name type="scientific">Arthrobacter mangrovi</name>
    <dbReference type="NCBI Taxonomy" id="2966350"/>
    <lineage>
        <taxon>Bacteria</taxon>
        <taxon>Bacillati</taxon>
        <taxon>Actinomycetota</taxon>
        <taxon>Actinomycetes</taxon>
        <taxon>Micrococcales</taxon>
        <taxon>Micrococcaceae</taxon>
        <taxon>Arthrobacter</taxon>
    </lineage>
</organism>
<keyword evidence="1" id="KW-0732">Signal</keyword>
<dbReference type="RefSeq" id="WP_264794699.1">
    <property type="nucleotide sequence ID" value="NZ_BRVS01000004.1"/>
</dbReference>
<dbReference type="EMBL" id="BRVS01000004">
    <property type="protein sequence ID" value="GLB66550.1"/>
    <property type="molecule type" value="Genomic_DNA"/>
</dbReference>
<evidence type="ECO:0000256" key="1">
    <source>
        <dbReference type="SAM" id="SignalP"/>
    </source>
</evidence>
<name>A0ABQ5MS36_9MICC</name>
<evidence type="ECO:0000313" key="3">
    <source>
        <dbReference type="Proteomes" id="UP001209654"/>
    </source>
</evidence>
<dbReference type="Proteomes" id="UP001209654">
    <property type="component" value="Unassembled WGS sequence"/>
</dbReference>
<accession>A0ABQ5MS36</accession>
<keyword evidence="3" id="KW-1185">Reference proteome</keyword>
<gene>
    <name evidence="2" type="ORF">AHIS1636_09890</name>
</gene>
<proteinExistence type="predicted"/>
<feature type="signal peptide" evidence="1">
    <location>
        <begin position="1"/>
        <end position="23"/>
    </location>
</feature>
<sequence length="174" mass="18274">MRRPFAVVVAVLVSLGTLGAVSAAAVAAASGHGGTGGRSLVVTNDDGELARVPLAADTFAVSYRNSIYGTLAEERYVVQADGSYRLAEIAADQLAVLEEYYGVPGTPAAAGPDDRRNYVVPPDPSRPAVFETLSIAATDLGQRTLHVPGEPPLQLWRLAGNDDPYVELDIKETP</sequence>
<feature type="chain" id="PRO_5047440942" evidence="1">
    <location>
        <begin position="24"/>
        <end position="174"/>
    </location>
</feature>